<dbReference type="RefSeq" id="WP_015250318.1">
    <property type="nucleotide sequence ID" value="NZ_JH621479.1"/>
</dbReference>
<evidence type="ECO:0000313" key="3">
    <source>
        <dbReference type="EMBL" id="AGA31247.1"/>
    </source>
</evidence>
<dbReference type="eggNOG" id="COG3677">
    <property type="taxonomic scope" value="Bacteria"/>
</dbReference>
<proteinExistence type="predicted"/>
<dbReference type="Proteomes" id="UP000010798">
    <property type="component" value="Chromosome"/>
</dbReference>
<dbReference type="OrthoDB" id="278986at2"/>
<gene>
    <name evidence="3" type="ordered locus">Sinac_7199</name>
</gene>
<feature type="transmembrane region" description="Helical" evidence="2">
    <location>
        <begin position="167"/>
        <end position="185"/>
    </location>
</feature>
<dbReference type="KEGG" id="saci:Sinac_7199"/>
<feature type="transmembrane region" description="Helical" evidence="2">
    <location>
        <begin position="113"/>
        <end position="132"/>
    </location>
</feature>
<evidence type="ECO:0000313" key="4">
    <source>
        <dbReference type="Proteomes" id="UP000010798"/>
    </source>
</evidence>
<protein>
    <submittedName>
        <fullName evidence="3">Uncharacterized protein</fullName>
    </submittedName>
</protein>
<accession>L0DPS1</accession>
<dbReference type="EMBL" id="CP003364">
    <property type="protein sequence ID" value="AGA31247.1"/>
    <property type="molecule type" value="Genomic_DNA"/>
</dbReference>
<keyword evidence="2" id="KW-0472">Membrane</keyword>
<evidence type="ECO:0000256" key="1">
    <source>
        <dbReference type="SAM" id="MobiDB-lite"/>
    </source>
</evidence>
<reference evidence="3 4" key="1">
    <citation type="submission" date="2012-02" db="EMBL/GenBank/DDBJ databases">
        <title>Complete sequence of chromosome of Singulisphaera acidiphila DSM 18658.</title>
        <authorList>
            <consortium name="US DOE Joint Genome Institute (JGI-PGF)"/>
            <person name="Lucas S."/>
            <person name="Copeland A."/>
            <person name="Lapidus A."/>
            <person name="Glavina del Rio T."/>
            <person name="Dalin E."/>
            <person name="Tice H."/>
            <person name="Bruce D."/>
            <person name="Goodwin L."/>
            <person name="Pitluck S."/>
            <person name="Peters L."/>
            <person name="Ovchinnikova G."/>
            <person name="Chertkov O."/>
            <person name="Kyrpides N."/>
            <person name="Mavromatis K."/>
            <person name="Ivanova N."/>
            <person name="Brettin T."/>
            <person name="Detter J.C."/>
            <person name="Han C."/>
            <person name="Larimer F."/>
            <person name="Land M."/>
            <person name="Hauser L."/>
            <person name="Markowitz V."/>
            <person name="Cheng J.-F."/>
            <person name="Hugenholtz P."/>
            <person name="Woyke T."/>
            <person name="Wu D."/>
            <person name="Tindall B."/>
            <person name="Pomrenke H."/>
            <person name="Brambilla E."/>
            <person name="Klenk H.-P."/>
            <person name="Eisen J.A."/>
        </authorList>
    </citation>
    <scope>NUCLEOTIDE SEQUENCE [LARGE SCALE GENOMIC DNA]</scope>
    <source>
        <strain evidence="4">ATCC BAA-1392 / DSM 18658 / VKM B-2454 / MOB10</strain>
    </source>
</reference>
<dbReference type="AlphaFoldDB" id="L0DPS1"/>
<organism evidence="3 4">
    <name type="scientific">Singulisphaera acidiphila (strain ATCC BAA-1392 / DSM 18658 / VKM B-2454 / MOB10)</name>
    <dbReference type="NCBI Taxonomy" id="886293"/>
    <lineage>
        <taxon>Bacteria</taxon>
        <taxon>Pseudomonadati</taxon>
        <taxon>Planctomycetota</taxon>
        <taxon>Planctomycetia</taxon>
        <taxon>Isosphaerales</taxon>
        <taxon>Isosphaeraceae</taxon>
        <taxon>Singulisphaera</taxon>
    </lineage>
</organism>
<feature type="transmembrane region" description="Helical" evidence="2">
    <location>
        <begin position="191"/>
        <end position="212"/>
    </location>
</feature>
<evidence type="ECO:0000256" key="2">
    <source>
        <dbReference type="SAM" id="Phobius"/>
    </source>
</evidence>
<dbReference type="HOGENOM" id="CLU_1260743_0_0_0"/>
<keyword evidence="4" id="KW-1185">Reference proteome</keyword>
<keyword evidence="2" id="KW-1133">Transmembrane helix</keyword>
<keyword evidence="2" id="KW-0812">Transmembrane</keyword>
<feature type="region of interest" description="Disordered" evidence="1">
    <location>
        <begin position="78"/>
        <end position="103"/>
    </location>
</feature>
<sequence length="219" mass="23896">MKIPLTCPSCGAASSVDAAFSGRPGRCKHCNHRFTIPKSGASHPETYSLDEPLEVPVDAAEISLEPTSTFVRARGDEPSVFTTRRKRRPIEPAASPRPRREREHEPGFAWGKWLGRVGGGTVLVLAAIALFAPRGPILVGSVLLALGTLMVLFGFGVGAYGAFREDVLYGLLYLAIPFYTAYYVVTRWDDLWVWFACSTVGVGLVMLGTEILRWNGVIL</sequence>
<name>L0DPS1_SINAD</name>
<feature type="transmembrane region" description="Helical" evidence="2">
    <location>
        <begin position="138"/>
        <end position="160"/>
    </location>
</feature>